<accession>Q9ALX0</accession>
<feature type="domain" description="Glycosyltransferase 2-like" evidence="3">
    <location>
        <begin position="7"/>
        <end position="167"/>
    </location>
</feature>
<dbReference type="CAZy" id="GT2">
    <property type="family name" value="Glycosyltransferase Family 2"/>
</dbReference>
<dbReference type="PANTHER" id="PTHR22916">
    <property type="entry name" value="GLYCOSYLTRANSFERASE"/>
    <property type="match status" value="1"/>
</dbReference>
<name>Q9ALX0_STRAG</name>
<sequence length="322" mass="38335">MIKKLVSVIVPVYNSELVIENCVESLLQQTYPEIEILLIDDGSTDKSSHICNNFLKRDSRVKVYHKYNGGASSARNVGLEMAEGEFITFVDSDDVVALNMIEIMLNNLLTENADISEIDFEVSDDFYKRKKRKGYYRVFQNNKSLKEFFSGNKVENVVWGKLYKKSIIGDLRFNEKYKIGEDLLFNFQILNKEHRIVVDTRRSLYTYRIEEKSIMNQQFNKNTLDFIDIFNEIHQDSPTELFNYVEAKFVREKIKCLRKMFELGEIADENLRLQRYKFWQDIKSYSICKAIRFLSKKHICTLYLMKYFPYVYIKMYNKFQKQ</sequence>
<dbReference type="InterPro" id="IPR001173">
    <property type="entry name" value="Glyco_trans_2-like"/>
</dbReference>
<evidence type="ECO:0000256" key="1">
    <source>
        <dbReference type="ARBA" id="ARBA00022676"/>
    </source>
</evidence>
<dbReference type="SUPFAM" id="SSF53448">
    <property type="entry name" value="Nucleotide-diphospho-sugar transferases"/>
    <property type="match status" value="1"/>
</dbReference>
<dbReference type="EMBL" id="AF337958">
    <property type="protein sequence ID" value="AAK11666.1"/>
    <property type="molecule type" value="Genomic_DNA"/>
</dbReference>
<dbReference type="RefSeq" id="WP_000592356.1">
    <property type="nucleotide sequence ID" value="NZ_CP013908.1"/>
</dbReference>
<evidence type="ECO:0000259" key="3">
    <source>
        <dbReference type="Pfam" id="PF00535"/>
    </source>
</evidence>
<proteinExistence type="predicted"/>
<organism evidence="4">
    <name type="scientific">Streptococcus agalactiae</name>
    <dbReference type="NCBI Taxonomy" id="1311"/>
    <lineage>
        <taxon>Bacteria</taxon>
        <taxon>Bacillati</taxon>
        <taxon>Bacillota</taxon>
        <taxon>Bacilli</taxon>
        <taxon>Lactobacillales</taxon>
        <taxon>Streptococcaceae</taxon>
        <taxon>Streptococcus</taxon>
    </lineage>
</organism>
<dbReference type="Pfam" id="PF00535">
    <property type="entry name" value="Glycos_transf_2"/>
    <property type="match status" value="1"/>
</dbReference>
<dbReference type="Gene3D" id="3.90.550.10">
    <property type="entry name" value="Spore Coat Polysaccharide Biosynthesis Protein SpsA, Chain A"/>
    <property type="match status" value="1"/>
</dbReference>
<protein>
    <submittedName>
        <fullName evidence="4">Beta-1,3-glucosyltransferase CpsVII</fullName>
    </submittedName>
</protein>
<dbReference type="AlphaFoldDB" id="Q9ALX0"/>
<evidence type="ECO:0000313" key="4">
    <source>
        <dbReference type="EMBL" id="AAK11666.1"/>
    </source>
</evidence>
<dbReference type="InterPro" id="IPR029044">
    <property type="entry name" value="Nucleotide-diphossugar_trans"/>
</dbReference>
<dbReference type="CDD" id="cd00761">
    <property type="entry name" value="Glyco_tranf_GTA_type"/>
    <property type="match status" value="1"/>
</dbReference>
<evidence type="ECO:0000256" key="2">
    <source>
        <dbReference type="ARBA" id="ARBA00022679"/>
    </source>
</evidence>
<gene>
    <name evidence="4" type="primary">cpsVII</name>
</gene>
<dbReference type="GO" id="GO:0016757">
    <property type="term" value="F:glycosyltransferase activity"/>
    <property type="evidence" value="ECO:0007669"/>
    <property type="project" value="UniProtKB-KW"/>
</dbReference>
<keyword evidence="1" id="KW-0328">Glycosyltransferase</keyword>
<reference evidence="4" key="1">
    <citation type="journal article" date="2002" name="Mol. Microbiol.">
        <title>CpsK of Streptococcus agalactiae exhibits alpha2,3-sialyltransferase activity in Haemophilus ducreyi.</title>
        <authorList>
            <person name="Chaffin D.O."/>
            <person name="McKinnon K."/>
            <person name="Rubens C.E."/>
        </authorList>
    </citation>
    <scope>NUCLEOTIDE SEQUENCE</scope>
    <source>
        <strain evidence="4">NT6</strain>
    </source>
</reference>
<keyword evidence="2 4" id="KW-0808">Transferase</keyword>
<dbReference type="PANTHER" id="PTHR22916:SF51">
    <property type="entry name" value="GLYCOSYLTRANSFERASE EPSH-RELATED"/>
    <property type="match status" value="1"/>
</dbReference>